<protein>
    <submittedName>
        <fullName evidence="2">Uncharacterized protein</fullName>
    </submittedName>
</protein>
<feature type="region of interest" description="Disordered" evidence="1">
    <location>
        <begin position="175"/>
        <end position="194"/>
    </location>
</feature>
<evidence type="ECO:0000256" key="1">
    <source>
        <dbReference type="SAM" id="MobiDB-lite"/>
    </source>
</evidence>
<accession>A0A6C0K5Y8</accession>
<proteinExistence type="predicted"/>
<evidence type="ECO:0000313" key="2">
    <source>
        <dbReference type="EMBL" id="QHU12210.1"/>
    </source>
</evidence>
<organism evidence="2">
    <name type="scientific">viral metagenome</name>
    <dbReference type="NCBI Taxonomy" id="1070528"/>
    <lineage>
        <taxon>unclassified sequences</taxon>
        <taxon>metagenomes</taxon>
        <taxon>organismal metagenomes</taxon>
    </lineage>
</organism>
<name>A0A6C0K5Y8_9ZZZZ</name>
<sequence>MAEVEPLKLPEANNYGVKAEEEAPVIELGDRIRLTGGQYDGTKGRVIFRSQDELHLMPDGLTHTSIKFNLNEDGFDEEYGIDGVEILQKRKKAALVDILDLAPGQVLETFGDDGNPGPKYTIVKVDSDLDTVVIRNEEEGDVDVTFGFQGVPTSLPFQVIRGRQAPEIPLVLEEELEEEDAGESGEANEEEDEMEDFKFLDDELESDVSPANSEEYLVEIPSSERTYSNIRQKSEAYTDILSLYTAPLQRLDITQKNTRILTELFFQLRASILRLSDDGTPKGIKPSSIQTLIDLLETRNMAVSRAVVDADKVIYHDMDPNENPDEPTTLDHLIVKYFKKNVMDSDTYLKSSTDMEGQKFSAFMNSYLTKFTSPWRPASEPRIAFQRDEEVFRLKAPEAEASIPGYAAGLMNEKESLSAQFVSEVSISLFRGLKALRSKGKLMEVGEEASTLSYVIFPLAFAAYLSTLREESLVRDIQSGMLDFKSLRDILNKSGKEISDVPSPIMPFLVSVEGGTLGNIPLREYLKNVSTKAEGMGDFWPLQVLLGMREREWTIDQQNVLQEIIKKTHDTVYDIVLRQREAVAKQASQPAAVQGIQMVPEGPQLIQKLSDEPILKDIQKDIKDQMPSFANSDVALVGLVLRQHSDLAFAQLAEQPAALTRSRMKYAREEYLTTIRNIQKVKERAAFAGEPPEPINCPHVKPLTMIRKVKDDHKRLALMAKFLTTFQGSKEENWVKCRIGDHPLLCVHELLQIYQFLRPGDTAALNKDIQLNFGGGQFQGYYICRNCGQPISELEYDTHLEFDDQGRPMMGRSELVDKDAITREEIDQIIGPLGSLDAEETIEFDNETKSLIYSTTRQIADKLNAPLEIGDYMSIVSRAFGVIQQIPTRERYIQIQQAQKKSKTAATAAAAAADYDIYINQALVCAVGVHILILIQSKKPDMIIRSPPPGCRNLKGQPLESDGNQGIQCIVAVISSFQKDSPPWSLTHFQKEREEGMRQKAIMAIFEPILRSSLQDPTILQALAQKRDYNRKILGLTAGQGRPDEQIPEYFAPIPFVMKPEDFVEKVIIPEAASPKDRAELWVRQGNHLAKQNKLPRPLVFTETSCCLSPIHDTQDFWKKSASSLPPFKVPEGLPAPPKITRSEPTMKPSQIFRPLPDAPESSYYMLFLKVCYDGEKKGQSHEFGLTHTCMWCGLKLPKEAEILTAEQGRAAIEEQGIDISKESFEDLLNETHRVNRFKTDFLLELPGPLDTWVKLTEMNPEPAPDYRVVMSRTQVALSKLPPDAKDVEVAVALSEFSSYVTDIESQFKTRVSSAQHTMFDSLVSSGAESIMRFLQSYVIVPLKQFVSKQAPELLVPKSWDLSYQHQLDIQSLIKDHRSYLTKFNKIQTTPWLDAKVETVLVQSRAVLNALSSLRPLQIPGGSQTFQYFLKLCLYAPLASFVDPNILPIAGVSVEAPASQVEQQALFPARFISEMAARFKGEGFHLTPEQIREMIAERNEKEKANIIKKMSDMSRSGKDIEKLKIKFGIGEYAVGGTKAIYAYDQDRYDIEREQRAEAGIVDFPGHGPEGPGAAEQGQMDALGYYGAGGDEEGYIGDDMLGDINGFDDDN</sequence>
<reference evidence="2" key="1">
    <citation type="journal article" date="2020" name="Nature">
        <title>Giant virus diversity and host interactions through global metagenomics.</title>
        <authorList>
            <person name="Schulz F."/>
            <person name="Roux S."/>
            <person name="Paez-Espino D."/>
            <person name="Jungbluth S."/>
            <person name="Walsh D.A."/>
            <person name="Denef V.J."/>
            <person name="McMahon K.D."/>
            <person name="Konstantinidis K.T."/>
            <person name="Eloe-Fadrosh E.A."/>
            <person name="Kyrpides N.C."/>
            <person name="Woyke T."/>
        </authorList>
    </citation>
    <scope>NUCLEOTIDE SEQUENCE</scope>
    <source>
        <strain evidence="2">GVMAG-S-1101171-110</strain>
    </source>
</reference>
<dbReference type="EMBL" id="MN740798">
    <property type="protein sequence ID" value="QHU12210.1"/>
    <property type="molecule type" value="Genomic_DNA"/>
</dbReference>
<feature type="region of interest" description="Disordered" evidence="1">
    <location>
        <begin position="1129"/>
        <end position="1151"/>
    </location>
</feature>